<comment type="cofactor">
    <cofactor evidence="17">
        <name>Mg(2+)</name>
        <dbReference type="ChEBI" id="CHEBI:18420"/>
    </cofactor>
</comment>
<evidence type="ECO:0000256" key="18">
    <source>
        <dbReference type="HAMAP-Rule" id="MF_01966"/>
    </source>
</evidence>
<comment type="caution">
    <text evidence="18">Lacks conserved residue(s) required for the propagation of feature annotation.</text>
</comment>
<dbReference type="PROSITE" id="PS51385">
    <property type="entry name" value="YJEF_N"/>
    <property type="match status" value="1"/>
</dbReference>
<dbReference type="OrthoDB" id="9806925at2"/>
<feature type="binding site" evidence="18">
    <location>
        <position position="62"/>
    </location>
    <ligand>
        <name>K(+)</name>
        <dbReference type="ChEBI" id="CHEBI:29103"/>
    </ligand>
</feature>
<feature type="binding site" evidence="17">
    <location>
        <position position="260"/>
    </location>
    <ligand>
        <name>(6S)-NADPHX</name>
        <dbReference type="ChEBI" id="CHEBI:64076"/>
    </ligand>
</feature>
<evidence type="ECO:0000256" key="3">
    <source>
        <dbReference type="ARBA" id="ARBA00006001"/>
    </source>
</evidence>
<keyword evidence="10 17" id="KW-0520">NAD</keyword>
<dbReference type="PIRSF" id="PIRSF017184">
    <property type="entry name" value="Nnr"/>
    <property type="match status" value="1"/>
</dbReference>
<feature type="binding site" evidence="17">
    <location>
        <position position="321"/>
    </location>
    <ligand>
        <name>(6S)-NADPHX</name>
        <dbReference type="ChEBI" id="CHEBI:64076"/>
    </ligand>
</feature>
<proteinExistence type="inferred from homology"/>
<dbReference type="EMBL" id="FOOC01000002">
    <property type="protein sequence ID" value="SFF30637.1"/>
    <property type="molecule type" value="Genomic_DNA"/>
</dbReference>
<feature type="binding site" evidence="18">
    <location>
        <begin position="127"/>
        <end position="133"/>
    </location>
    <ligand>
        <name>(6S)-NADPHX</name>
        <dbReference type="ChEBI" id="CHEBI:64076"/>
    </ligand>
</feature>
<dbReference type="Pfam" id="PF01256">
    <property type="entry name" value="Carb_kinase"/>
    <property type="match status" value="1"/>
</dbReference>
<dbReference type="Gene3D" id="3.40.1190.20">
    <property type="match status" value="1"/>
</dbReference>
<dbReference type="InterPro" id="IPR017953">
    <property type="entry name" value="Carbohydrate_kinase_pred_CS"/>
</dbReference>
<feature type="binding site" evidence="18">
    <location>
        <position position="162"/>
    </location>
    <ligand>
        <name>K(+)</name>
        <dbReference type="ChEBI" id="CHEBI:29103"/>
    </ligand>
</feature>
<dbReference type="HAMAP" id="MF_01966">
    <property type="entry name" value="NADHX_epimerase"/>
    <property type="match status" value="1"/>
</dbReference>
<feature type="binding site" evidence="17">
    <location>
        <position position="431"/>
    </location>
    <ligand>
        <name>AMP</name>
        <dbReference type="ChEBI" id="CHEBI:456215"/>
    </ligand>
</feature>
<dbReference type="SUPFAM" id="SSF53613">
    <property type="entry name" value="Ribokinase-like"/>
    <property type="match status" value="1"/>
</dbReference>
<comment type="similarity">
    <text evidence="3 19">In the N-terminal section; belongs to the NnrE/AIBP family.</text>
</comment>
<dbReference type="InterPro" id="IPR004443">
    <property type="entry name" value="YjeF_N_dom"/>
</dbReference>
<comment type="similarity">
    <text evidence="4 19">In the C-terminal section; belongs to the NnrD/CARKD family.</text>
</comment>
<feature type="binding site" evidence="18">
    <location>
        <position position="123"/>
    </location>
    <ligand>
        <name>K(+)</name>
        <dbReference type="ChEBI" id="CHEBI:29103"/>
    </ligand>
</feature>
<feature type="binding site" evidence="17">
    <location>
        <position position="367"/>
    </location>
    <ligand>
        <name>(6S)-NADPHX</name>
        <dbReference type="ChEBI" id="CHEBI:64076"/>
    </ligand>
</feature>
<keyword evidence="23" id="KW-1185">Reference proteome</keyword>
<dbReference type="InterPro" id="IPR000631">
    <property type="entry name" value="CARKD"/>
</dbReference>
<dbReference type="InterPro" id="IPR029056">
    <property type="entry name" value="Ribokinase-like"/>
</dbReference>
<protein>
    <recommendedName>
        <fullName evidence="19">Bifunctional NAD(P)H-hydrate repair enzyme</fullName>
    </recommendedName>
    <alternativeName>
        <fullName evidence="19">Nicotinamide nucleotide repair protein</fullName>
    </alternativeName>
    <domain>
        <recommendedName>
            <fullName evidence="19">ADP-dependent (S)-NAD(P)H-hydrate dehydratase</fullName>
            <ecNumber evidence="19">4.2.1.136</ecNumber>
        </recommendedName>
        <alternativeName>
            <fullName evidence="19">ADP-dependent NAD(P)HX dehydratase</fullName>
        </alternativeName>
    </domain>
    <domain>
        <recommendedName>
            <fullName evidence="19">NAD(P)H-hydrate epimerase</fullName>
            <ecNumber evidence="19">5.1.99.6</ecNumber>
        </recommendedName>
    </domain>
</protein>
<evidence type="ECO:0000256" key="4">
    <source>
        <dbReference type="ARBA" id="ARBA00009524"/>
    </source>
</evidence>
<evidence type="ECO:0000256" key="2">
    <source>
        <dbReference type="ARBA" id="ARBA00000909"/>
    </source>
</evidence>
<dbReference type="PANTHER" id="PTHR12592">
    <property type="entry name" value="ATP-DEPENDENT (S)-NAD(P)H-HYDRATE DEHYDRATASE FAMILY MEMBER"/>
    <property type="match status" value="1"/>
</dbReference>
<dbReference type="GO" id="GO:0110051">
    <property type="term" value="P:metabolite repair"/>
    <property type="evidence" value="ECO:0007669"/>
    <property type="project" value="TreeGrafter"/>
</dbReference>
<comment type="function">
    <text evidence="14 19">Bifunctional enzyme that catalyzes the epimerization of the S- and R-forms of NAD(P)HX and the dehydration of the S-form of NAD(P)HX at the expense of ADP, which is converted to AMP. This allows the repair of both epimers of NAD(P)HX, a damaged form of NAD(P)H that is a result of enzymatic or heat-dependent hydration.</text>
</comment>
<evidence type="ECO:0000256" key="11">
    <source>
        <dbReference type="ARBA" id="ARBA00023235"/>
    </source>
</evidence>
<dbReference type="EC" id="4.2.1.136" evidence="19"/>
<evidence type="ECO:0000256" key="5">
    <source>
        <dbReference type="ARBA" id="ARBA00022723"/>
    </source>
</evidence>
<evidence type="ECO:0000259" key="20">
    <source>
        <dbReference type="PROSITE" id="PS51383"/>
    </source>
</evidence>
<dbReference type="Gene3D" id="3.40.50.10260">
    <property type="entry name" value="YjeF N-terminal domain"/>
    <property type="match status" value="1"/>
</dbReference>
<keyword evidence="13" id="KW-0511">Multifunctional enzyme</keyword>
<keyword evidence="8 17" id="KW-0521">NADP</keyword>
<evidence type="ECO:0000256" key="8">
    <source>
        <dbReference type="ARBA" id="ARBA00022857"/>
    </source>
</evidence>
<feature type="binding site" evidence="17">
    <location>
        <begin position="404"/>
        <end position="408"/>
    </location>
    <ligand>
        <name>AMP</name>
        <dbReference type="ChEBI" id="CHEBI:456215"/>
    </ligand>
</feature>
<keyword evidence="6 17" id="KW-0547">Nucleotide-binding</keyword>
<reference evidence="22 23" key="1">
    <citation type="submission" date="2016-10" db="EMBL/GenBank/DDBJ databases">
        <authorList>
            <person name="de Groot N.N."/>
        </authorList>
    </citation>
    <scope>NUCLEOTIDE SEQUENCE [LARGE SCALE GENOMIC DNA]</scope>
    <source>
        <strain evidence="22 23">DSM 23609</strain>
    </source>
</reference>
<evidence type="ECO:0000256" key="10">
    <source>
        <dbReference type="ARBA" id="ARBA00023027"/>
    </source>
</evidence>
<evidence type="ECO:0000313" key="23">
    <source>
        <dbReference type="Proteomes" id="UP000199771"/>
    </source>
</evidence>
<evidence type="ECO:0000256" key="9">
    <source>
        <dbReference type="ARBA" id="ARBA00022958"/>
    </source>
</evidence>
<keyword evidence="5 18" id="KW-0479">Metal-binding</keyword>
<feature type="binding site" evidence="18">
    <location>
        <position position="159"/>
    </location>
    <ligand>
        <name>(6S)-NADPHX</name>
        <dbReference type="ChEBI" id="CHEBI:64076"/>
    </ligand>
</feature>
<dbReference type="PROSITE" id="PS01049">
    <property type="entry name" value="YJEF_C_1"/>
    <property type="match status" value="1"/>
</dbReference>
<feature type="binding site" evidence="17">
    <location>
        <position position="432"/>
    </location>
    <ligand>
        <name>(6S)-NADPHX</name>
        <dbReference type="ChEBI" id="CHEBI:64076"/>
    </ligand>
</feature>
<feature type="binding site" evidence="18">
    <location>
        <begin position="61"/>
        <end position="65"/>
    </location>
    <ligand>
        <name>(6S)-NADPHX</name>
        <dbReference type="ChEBI" id="CHEBI:64076"/>
    </ligand>
</feature>
<dbReference type="GO" id="GO:0046872">
    <property type="term" value="F:metal ion binding"/>
    <property type="evidence" value="ECO:0007669"/>
    <property type="project" value="UniProtKB-UniRule"/>
</dbReference>
<dbReference type="SUPFAM" id="SSF64153">
    <property type="entry name" value="YjeF N-terminal domain-like"/>
    <property type="match status" value="1"/>
</dbReference>
<evidence type="ECO:0000256" key="7">
    <source>
        <dbReference type="ARBA" id="ARBA00022840"/>
    </source>
</evidence>
<evidence type="ECO:0000256" key="15">
    <source>
        <dbReference type="ARBA" id="ARBA00048238"/>
    </source>
</evidence>
<keyword evidence="11 18" id="KW-0413">Isomerase</keyword>
<organism evidence="22 23">
    <name type="scientific">Fontimonas thermophila</name>
    <dbReference type="NCBI Taxonomy" id="1076937"/>
    <lineage>
        <taxon>Bacteria</taxon>
        <taxon>Pseudomonadati</taxon>
        <taxon>Pseudomonadota</taxon>
        <taxon>Gammaproteobacteria</taxon>
        <taxon>Nevskiales</taxon>
        <taxon>Nevskiaceae</taxon>
        <taxon>Fontimonas</taxon>
    </lineage>
</organism>
<evidence type="ECO:0000256" key="1">
    <source>
        <dbReference type="ARBA" id="ARBA00000013"/>
    </source>
</evidence>
<dbReference type="InterPro" id="IPR030677">
    <property type="entry name" value="Nnr"/>
</dbReference>
<name>A0A1I2HP77_9GAMM</name>
<evidence type="ECO:0000256" key="16">
    <source>
        <dbReference type="ARBA" id="ARBA00049209"/>
    </source>
</evidence>
<evidence type="ECO:0000259" key="21">
    <source>
        <dbReference type="PROSITE" id="PS51385"/>
    </source>
</evidence>
<comment type="cofactor">
    <cofactor evidence="18 19">
        <name>K(+)</name>
        <dbReference type="ChEBI" id="CHEBI:29103"/>
    </cofactor>
    <text evidence="18 19">Binds 1 potassium ion per subunit.</text>
</comment>
<keyword evidence="12 17" id="KW-0456">Lyase</keyword>
<comment type="subunit">
    <text evidence="17">Homotetramer.</text>
</comment>
<evidence type="ECO:0000256" key="17">
    <source>
        <dbReference type="HAMAP-Rule" id="MF_01965"/>
    </source>
</evidence>
<comment type="catalytic activity">
    <reaction evidence="1 18 19">
        <text>(6R)-NADHX = (6S)-NADHX</text>
        <dbReference type="Rhea" id="RHEA:32215"/>
        <dbReference type="ChEBI" id="CHEBI:64074"/>
        <dbReference type="ChEBI" id="CHEBI:64075"/>
        <dbReference type="EC" id="5.1.99.6"/>
    </reaction>
</comment>
<comment type="function">
    <text evidence="18">Catalyzes the epimerization of the S- and R-forms of NAD(P)HX, a damaged form of NAD(P)H that is a result of enzymatic or heat-dependent hydration. This is a prerequisite for the S-specific NAD(P)H-hydrate dehydratase to allow the repair of both epimers of NAD(P)HX.</text>
</comment>
<comment type="catalytic activity">
    <reaction evidence="15 17 19">
        <text>(6S)-NADHX + ADP = AMP + phosphate + NADH + H(+)</text>
        <dbReference type="Rhea" id="RHEA:32223"/>
        <dbReference type="ChEBI" id="CHEBI:15378"/>
        <dbReference type="ChEBI" id="CHEBI:43474"/>
        <dbReference type="ChEBI" id="CHEBI:57945"/>
        <dbReference type="ChEBI" id="CHEBI:64074"/>
        <dbReference type="ChEBI" id="CHEBI:456215"/>
        <dbReference type="ChEBI" id="CHEBI:456216"/>
        <dbReference type="EC" id="4.2.1.136"/>
    </reaction>
</comment>
<dbReference type="GO" id="GO:0052856">
    <property type="term" value="F:NAD(P)HX epimerase activity"/>
    <property type="evidence" value="ECO:0007669"/>
    <property type="project" value="UniProtKB-UniRule"/>
</dbReference>
<dbReference type="CDD" id="cd01171">
    <property type="entry name" value="YXKO-related"/>
    <property type="match status" value="1"/>
</dbReference>
<evidence type="ECO:0000256" key="6">
    <source>
        <dbReference type="ARBA" id="ARBA00022741"/>
    </source>
</evidence>
<comment type="catalytic activity">
    <reaction evidence="2 18 19">
        <text>(6R)-NADPHX = (6S)-NADPHX</text>
        <dbReference type="Rhea" id="RHEA:32227"/>
        <dbReference type="ChEBI" id="CHEBI:64076"/>
        <dbReference type="ChEBI" id="CHEBI:64077"/>
        <dbReference type="EC" id="5.1.99.6"/>
    </reaction>
</comment>
<evidence type="ECO:0000256" key="13">
    <source>
        <dbReference type="ARBA" id="ARBA00023268"/>
    </source>
</evidence>
<feature type="domain" description="YjeF C-terminal" evidence="20">
    <location>
        <begin position="225"/>
        <end position="490"/>
    </location>
</feature>
<accession>A0A1I2HP77</accession>
<evidence type="ECO:0000313" key="22">
    <source>
        <dbReference type="EMBL" id="SFF30637.1"/>
    </source>
</evidence>
<comment type="function">
    <text evidence="17">Catalyzes the dehydration of the S-form of NAD(P)HX at the expense of ADP, which is converted to AMP. Together with NAD(P)HX epimerase, which catalyzes the epimerization of the S- and R-forms, the enzyme allows the repair of both epimers of NAD(P)HX, a damaged form of NAD(P)H that is a result of enzymatic or heat-dependent hydration.</text>
</comment>
<dbReference type="HAMAP" id="MF_01965">
    <property type="entry name" value="NADHX_dehydratase"/>
    <property type="match status" value="1"/>
</dbReference>
<evidence type="ECO:0000256" key="12">
    <source>
        <dbReference type="ARBA" id="ARBA00023239"/>
    </source>
</evidence>
<comment type="catalytic activity">
    <reaction evidence="16 17 19">
        <text>(6S)-NADPHX + ADP = AMP + phosphate + NADPH + H(+)</text>
        <dbReference type="Rhea" id="RHEA:32235"/>
        <dbReference type="ChEBI" id="CHEBI:15378"/>
        <dbReference type="ChEBI" id="CHEBI:43474"/>
        <dbReference type="ChEBI" id="CHEBI:57783"/>
        <dbReference type="ChEBI" id="CHEBI:64076"/>
        <dbReference type="ChEBI" id="CHEBI:456215"/>
        <dbReference type="ChEBI" id="CHEBI:456216"/>
        <dbReference type="EC" id="4.2.1.136"/>
    </reaction>
</comment>
<dbReference type="PROSITE" id="PS51383">
    <property type="entry name" value="YJEF_C_3"/>
    <property type="match status" value="1"/>
</dbReference>
<dbReference type="Pfam" id="PF03853">
    <property type="entry name" value="YjeF_N"/>
    <property type="match status" value="1"/>
</dbReference>
<dbReference type="InterPro" id="IPR036652">
    <property type="entry name" value="YjeF_N_dom_sf"/>
</dbReference>
<dbReference type="GO" id="GO:0052855">
    <property type="term" value="F:ADP-dependent NAD(P)H-hydrate dehydratase activity"/>
    <property type="evidence" value="ECO:0007669"/>
    <property type="project" value="UniProtKB-UniRule"/>
</dbReference>
<dbReference type="NCBIfam" id="TIGR00197">
    <property type="entry name" value="yjeF_nterm"/>
    <property type="match status" value="1"/>
</dbReference>
<dbReference type="PANTHER" id="PTHR12592:SF0">
    <property type="entry name" value="ATP-DEPENDENT (S)-NAD(P)H-HYDRATE DEHYDRATASE"/>
    <property type="match status" value="1"/>
</dbReference>
<gene>
    <name evidence="18" type="primary">nnrE</name>
    <name evidence="17" type="synonym">nnrD</name>
    <name evidence="22" type="ORF">SAMN04488120_10253</name>
</gene>
<dbReference type="Proteomes" id="UP000199771">
    <property type="component" value="Unassembled WGS sequence"/>
</dbReference>
<dbReference type="GO" id="GO:0005524">
    <property type="term" value="F:ATP binding"/>
    <property type="evidence" value="ECO:0007669"/>
    <property type="project" value="UniProtKB-UniRule"/>
</dbReference>
<dbReference type="NCBIfam" id="TIGR00196">
    <property type="entry name" value="yjeF_cterm"/>
    <property type="match status" value="1"/>
</dbReference>
<feature type="domain" description="YjeF N-terminal" evidence="21">
    <location>
        <begin position="14"/>
        <end position="216"/>
    </location>
</feature>
<keyword evidence="7 17" id="KW-0067">ATP-binding</keyword>
<sequence>MQDIRTRLYVAEQVRALDHRVIASGIDGYALMQRAAAACWRALVAHHGVPRRIVIVCGPGNNGGDGYEIAQLAQRAQATVWVYAVGGVPQRGEAARAYAAWSAAGHVVAPCPAVLPECDWVIDALLGTGLSRAPEGAIAAAIAAINAARMRGARVLAVDVPSGLDASRGHAPGACVQADVTVSFIGNKFGLWTGQGPDCAGQRLFDDLGIDPRFSSELVPVAELQDEAELVRLGRRARGAHKGDFGHVLIIGGNRGMAGAALLAGRAALRSGAGLVSLATRPEHAAALTAAQPELMVHGVDTGNALDALLSRADVVVLGPGLGQDEWARALFARVLASDAALLLDADALNLLARTPRHREHWILTPHPGEAARLLQCSSAQIQADRLGALAELQHRYGGTIVLKGAGSLVSGPPVSVCPYGNPGMAVGGMGDALTGIVAALWAQGLEAPVAARLGVLAHACAGDHAAVAGERGLLPQDLIGCLRTVLNPS</sequence>
<comment type="similarity">
    <text evidence="17">Belongs to the NnrD/CARKD family.</text>
</comment>
<dbReference type="GO" id="GO:0046496">
    <property type="term" value="P:nicotinamide nucleotide metabolic process"/>
    <property type="evidence" value="ECO:0007669"/>
    <property type="project" value="UniProtKB-UniRule"/>
</dbReference>
<evidence type="ECO:0000256" key="14">
    <source>
        <dbReference type="ARBA" id="ARBA00025153"/>
    </source>
</evidence>
<comment type="similarity">
    <text evidence="18">Belongs to the NnrE/AIBP family.</text>
</comment>
<dbReference type="EC" id="5.1.99.6" evidence="19"/>
<evidence type="ECO:0000256" key="19">
    <source>
        <dbReference type="PIRNR" id="PIRNR017184"/>
    </source>
</evidence>
<dbReference type="AlphaFoldDB" id="A0A1I2HP77"/>
<dbReference type="STRING" id="1076937.SAMN04488120_10253"/>
<keyword evidence="9 18" id="KW-0630">Potassium</keyword>
<dbReference type="RefSeq" id="WP_091531863.1">
    <property type="nucleotide sequence ID" value="NZ_FOOC01000002.1"/>
</dbReference>